<feature type="region of interest" description="Disordered" evidence="4">
    <location>
        <begin position="1"/>
        <end position="21"/>
    </location>
</feature>
<proteinExistence type="predicted"/>
<feature type="region of interest" description="Disordered" evidence="4">
    <location>
        <begin position="340"/>
        <end position="363"/>
    </location>
</feature>
<dbReference type="InterPro" id="IPR046335">
    <property type="entry name" value="LacI/GalR-like_sensor"/>
</dbReference>
<keyword evidence="7" id="KW-1185">Reference proteome</keyword>
<dbReference type="Proteomes" id="UP001501591">
    <property type="component" value="Unassembled WGS sequence"/>
</dbReference>
<evidence type="ECO:0000256" key="3">
    <source>
        <dbReference type="ARBA" id="ARBA00023163"/>
    </source>
</evidence>
<dbReference type="SMART" id="SM00354">
    <property type="entry name" value="HTH_LACI"/>
    <property type="match status" value="1"/>
</dbReference>
<dbReference type="SUPFAM" id="SSF53822">
    <property type="entry name" value="Periplasmic binding protein-like I"/>
    <property type="match status" value="1"/>
</dbReference>
<dbReference type="InterPro" id="IPR028082">
    <property type="entry name" value="Peripla_BP_I"/>
</dbReference>
<dbReference type="Pfam" id="PF13377">
    <property type="entry name" value="Peripla_BP_3"/>
    <property type="match status" value="1"/>
</dbReference>
<organism evidence="6 7">
    <name type="scientific">Microbacterium soli</name>
    <dbReference type="NCBI Taxonomy" id="446075"/>
    <lineage>
        <taxon>Bacteria</taxon>
        <taxon>Bacillati</taxon>
        <taxon>Actinomycetota</taxon>
        <taxon>Actinomycetes</taxon>
        <taxon>Micrococcales</taxon>
        <taxon>Microbacteriaceae</taxon>
        <taxon>Microbacterium</taxon>
    </lineage>
</organism>
<keyword evidence="3" id="KW-0804">Transcription</keyword>
<evidence type="ECO:0000313" key="6">
    <source>
        <dbReference type="EMBL" id="GAA3939487.1"/>
    </source>
</evidence>
<protein>
    <submittedName>
        <fullName evidence="6">LacI family DNA-binding transcriptional regulator</fullName>
    </submittedName>
</protein>
<dbReference type="SUPFAM" id="SSF47413">
    <property type="entry name" value="lambda repressor-like DNA-binding domains"/>
    <property type="match status" value="1"/>
</dbReference>
<dbReference type="PANTHER" id="PTHR30146">
    <property type="entry name" value="LACI-RELATED TRANSCRIPTIONAL REPRESSOR"/>
    <property type="match status" value="1"/>
</dbReference>
<evidence type="ECO:0000256" key="4">
    <source>
        <dbReference type="SAM" id="MobiDB-lite"/>
    </source>
</evidence>
<dbReference type="CDD" id="cd06267">
    <property type="entry name" value="PBP1_LacI_sugar_binding-like"/>
    <property type="match status" value="1"/>
</dbReference>
<dbReference type="CDD" id="cd01392">
    <property type="entry name" value="HTH_LacI"/>
    <property type="match status" value="1"/>
</dbReference>
<feature type="domain" description="HTH lacI-type" evidence="5">
    <location>
        <begin position="21"/>
        <end position="76"/>
    </location>
</feature>
<gene>
    <name evidence="6" type="ORF">GCM10022383_16810</name>
</gene>
<evidence type="ECO:0000256" key="2">
    <source>
        <dbReference type="ARBA" id="ARBA00023125"/>
    </source>
</evidence>
<reference evidence="7" key="1">
    <citation type="journal article" date="2019" name="Int. J. Syst. Evol. Microbiol.">
        <title>The Global Catalogue of Microorganisms (GCM) 10K type strain sequencing project: providing services to taxonomists for standard genome sequencing and annotation.</title>
        <authorList>
            <consortium name="The Broad Institute Genomics Platform"/>
            <consortium name="The Broad Institute Genome Sequencing Center for Infectious Disease"/>
            <person name="Wu L."/>
            <person name="Ma J."/>
        </authorList>
    </citation>
    <scope>NUCLEOTIDE SEQUENCE [LARGE SCALE GENOMIC DNA]</scope>
    <source>
        <strain evidence="7">JCM 17024</strain>
    </source>
</reference>
<dbReference type="RefSeq" id="WP_344819097.1">
    <property type="nucleotide sequence ID" value="NZ_BAABCP010000001.1"/>
</dbReference>
<dbReference type="InterPro" id="IPR000843">
    <property type="entry name" value="HTH_LacI"/>
</dbReference>
<evidence type="ECO:0000313" key="7">
    <source>
        <dbReference type="Proteomes" id="UP001501591"/>
    </source>
</evidence>
<dbReference type="Gene3D" id="3.40.50.2300">
    <property type="match status" value="2"/>
</dbReference>
<keyword evidence="1" id="KW-0805">Transcription regulation</keyword>
<dbReference type="GO" id="GO:0003677">
    <property type="term" value="F:DNA binding"/>
    <property type="evidence" value="ECO:0007669"/>
    <property type="project" value="UniProtKB-KW"/>
</dbReference>
<name>A0ABP7N816_9MICO</name>
<dbReference type="PRINTS" id="PR00036">
    <property type="entry name" value="HTHLACI"/>
</dbReference>
<dbReference type="Pfam" id="PF00356">
    <property type="entry name" value="LacI"/>
    <property type="match status" value="1"/>
</dbReference>
<sequence>MSPVESASHRRPPRAARGPAPTLHDVARAAGVSLATASRVLNGSQRKVADSFRERVESAARDLGYTANVSAQAIARGTSPVIALLVADIADPYFGQIASGVARGADEEGLIVTVAITEREPAREVRILHALRGQRPRGVILAASRAGERDAAALEELAGFAALGGRTVTFGAGGDRSIRIPNRQGAEQLGRAMAELGYRRAIGLGADEGVSTSDDRLAGFTAGFAAGGGELSRVYRGTFERESGAASMTRALADGVPSETLVFALSDVVAIGAMTAIRDAGRAVGADIAVCGFDDVPASRDVSPRLTTVGVPLRDLGYQAFRATVDAEWQQPEMRLEVLVRESTPGLPVPPDPAAPERERRSR</sequence>
<dbReference type="PROSITE" id="PS50932">
    <property type="entry name" value="HTH_LACI_2"/>
    <property type="match status" value="1"/>
</dbReference>
<keyword evidence="2 6" id="KW-0238">DNA-binding</keyword>
<accession>A0ABP7N816</accession>
<dbReference type="InterPro" id="IPR010982">
    <property type="entry name" value="Lambda_DNA-bd_dom_sf"/>
</dbReference>
<dbReference type="PROSITE" id="PS00356">
    <property type="entry name" value="HTH_LACI_1"/>
    <property type="match status" value="1"/>
</dbReference>
<evidence type="ECO:0000259" key="5">
    <source>
        <dbReference type="PROSITE" id="PS50932"/>
    </source>
</evidence>
<dbReference type="EMBL" id="BAABCP010000001">
    <property type="protein sequence ID" value="GAA3939487.1"/>
    <property type="molecule type" value="Genomic_DNA"/>
</dbReference>
<dbReference type="Gene3D" id="1.10.260.40">
    <property type="entry name" value="lambda repressor-like DNA-binding domains"/>
    <property type="match status" value="1"/>
</dbReference>
<comment type="caution">
    <text evidence="6">The sequence shown here is derived from an EMBL/GenBank/DDBJ whole genome shotgun (WGS) entry which is preliminary data.</text>
</comment>
<dbReference type="PANTHER" id="PTHR30146:SF153">
    <property type="entry name" value="LACTOSE OPERON REPRESSOR"/>
    <property type="match status" value="1"/>
</dbReference>
<evidence type="ECO:0000256" key="1">
    <source>
        <dbReference type="ARBA" id="ARBA00023015"/>
    </source>
</evidence>